<name>A0A256FPP3_9HYPH</name>
<evidence type="ECO:0000256" key="1">
    <source>
        <dbReference type="SAM" id="Phobius"/>
    </source>
</evidence>
<dbReference type="AlphaFoldDB" id="A0A256FPP3"/>
<feature type="transmembrane region" description="Helical" evidence="1">
    <location>
        <begin position="12"/>
        <end position="32"/>
    </location>
</feature>
<keyword evidence="1" id="KW-0812">Transmembrane</keyword>
<comment type="caution">
    <text evidence="2">The sequence shown here is derived from an EMBL/GenBank/DDBJ whole genome shotgun (WGS) entry which is preliminary data.</text>
</comment>
<keyword evidence="1" id="KW-1133">Transmembrane helix</keyword>
<keyword evidence="3" id="KW-1185">Reference proteome</keyword>
<protein>
    <submittedName>
        <fullName evidence="2">Uncharacterized protein</fullName>
    </submittedName>
</protein>
<sequence>MHIKDSDFQNYISFTGSFHLGAMIILCIVPVAEALVFVSDGHACIGA</sequence>
<dbReference type="Proteomes" id="UP000216345">
    <property type="component" value="Unassembled WGS sequence"/>
</dbReference>
<reference evidence="2 3" key="1">
    <citation type="submission" date="2017-07" db="EMBL/GenBank/DDBJ databases">
        <title>Phylogenetic study on the rhizospheric bacterium Ochrobactrum sp. A44.</title>
        <authorList>
            <person name="Krzyzanowska D.M."/>
            <person name="Ossowicki A."/>
            <person name="Rajewska M."/>
            <person name="Maciag T."/>
            <person name="Kaczynski Z."/>
            <person name="Czerwicka M."/>
            <person name="Jafra S."/>
        </authorList>
    </citation>
    <scope>NUCLEOTIDE SEQUENCE [LARGE SCALE GENOMIC DNA]</scope>
    <source>
        <strain evidence="2 3">PR17</strain>
    </source>
</reference>
<dbReference type="EMBL" id="NNRK01000021">
    <property type="protein sequence ID" value="OYR16819.1"/>
    <property type="molecule type" value="Genomic_DNA"/>
</dbReference>
<evidence type="ECO:0000313" key="2">
    <source>
        <dbReference type="EMBL" id="OYR16819.1"/>
    </source>
</evidence>
<keyword evidence="1" id="KW-0472">Membrane</keyword>
<evidence type="ECO:0000313" key="3">
    <source>
        <dbReference type="Proteomes" id="UP000216345"/>
    </source>
</evidence>
<accession>A0A256FPP3</accession>
<gene>
    <name evidence="2" type="ORF">CEV32_4095</name>
</gene>
<organism evidence="2 3">
    <name type="scientific">Brucella rhizosphaerae</name>
    <dbReference type="NCBI Taxonomy" id="571254"/>
    <lineage>
        <taxon>Bacteria</taxon>
        <taxon>Pseudomonadati</taxon>
        <taxon>Pseudomonadota</taxon>
        <taxon>Alphaproteobacteria</taxon>
        <taxon>Hyphomicrobiales</taxon>
        <taxon>Brucellaceae</taxon>
        <taxon>Brucella/Ochrobactrum group</taxon>
        <taxon>Brucella</taxon>
    </lineage>
</organism>
<proteinExistence type="predicted"/>